<gene>
    <name evidence="2" type="ORF">ASP1069_00012</name>
</gene>
<keyword evidence="2" id="KW-0614">Plasmid</keyword>
<proteinExistence type="predicted"/>
<feature type="transmembrane region" description="Helical" evidence="1">
    <location>
        <begin position="57"/>
        <end position="78"/>
    </location>
</feature>
<name>A0A5P1I678_9GAMM</name>
<dbReference type="EMBL" id="MK323040">
    <property type="protein sequence ID" value="QBK17954.1"/>
    <property type="molecule type" value="Genomic_DNA"/>
</dbReference>
<reference evidence="2" key="1">
    <citation type="submission" date="2018-12" db="EMBL/GenBank/DDBJ databases">
        <authorList>
            <person name="Matos A.P."/>
            <person name="Cayo R."/>
            <person name="Almeida L.G.P."/>
            <person name="Streling A.P."/>
            <person name="Nodari C.S."/>
            <person name="Martins W.M.B.S."/>
            <person name="Narciso A.C."/>
            <person name="Silva R.M."/>
            <person name="Vasconcelos A.T.R."/>
            <person name="Gales A.C."/>
        </authorList>
    </citation>
    <scope>NUCLEOTIDE SEQUENCE</scope>
    <source>
        <strain evidence="2">Asp-1069</strain>
        <plasmid evidence="2">pAs1069_a</plasmid>
    </source>
</reference>
<dbReference type="AlphaFoldDB" id="A0A5P1I678"/>
<evidence type="ECO:0000256" key="1">
    <source>
        <dbReference type="SAM" id="Phobius"/>
    </source>
</evidence>
<evidence type="ECO:0000313" key="2">
    <source>
        <dbReference type="EMBL" id="QBK17954.1"/>
    </source>
</evidence>
<protein>
    <submittedName>
        <fullName evidence="2">Uncharacterized protein</fullName>
    </submittedName>
</protein>
<feature type="transmembrane region" description="Helical" evidence="1">
    <location>
        <begin position="6"/>
        <end position="22"/>
    </location>
</feature>
<keyword evidence="1" id="KW-0812">Transmembrane</keyword>
<accession>A0A5P1I678</accession>
<geneLocation type="plasmid" evidence="2">
    <name>pAs1069_a</name>
</geneLocation>
<sequence length="79" mass="8915">MGQLSNILLTVALLFIAWVWLLHFPWSWVLKTTIVMEILAVTFVVLCEYSGREVDGASGWITFVYLILHAYAAVILGVM</sequence>
<keyword evidence="1" id="KW-0472">Membrane</keyword>
<organism evidence="2">
    <name type="scientific">Acinetobacter seifertii</name>
    <dbReference type="NCBI Taxonomy" id="1530123"/>
    <lineage>
        <taxon>Bacteria</taxon>
        <taxon>Pseudomonadati</taxon>
        <taxon>Pseudomonadota</taxon>
        <taxon>Gammaproteobacteria</taxon>
        <taxon>Moraxellales</taxon>
        <taxon>Moraxellaceae</taxon>
        <taxon>Acinetobacter</taxon>
        <taxon>Acinetobacter calcoaceticus/baumannii complex</taxon>
    </lineage>
</organism>
<keyword evidence="1" id="KW-1133">Transmembrane helix</keyword>
<dbReference type="RefSeq" id="WP_114837616.1">
    <property type="nucleotide sequence ID" value="NZ_MK323040.1"/>
</dbReference>